<dbReference type="Proteomes" id="UP001239111">
    <property type="component" value="Chromosome 2"/>
</dbReference>
<gene>
    <name evidence="1" type="ORF">QAD02_012891</name>
</gene>
<evidence type="ECO:0000313" key="1">
    <source>
        <dbReference type="EMBL" id="KAJ8677104.1"/>
    </source>
</evidence>
<name>A0ACC2P3I8_9HYME</name>
<dbReference type="EMBL" id="CM056742">
    <property type="protein sequence ID" value="KAJ8677104.1"/>
    <property type="molecule type" value="Genomic_DNA"/>
</dbReference>
<reference evidence="1" key="1">
    <citation type="submission" date="2023-04" db="EMBL/GenBank/DDBJ databases">
        <title>A chromosome-level genome assembly of the parasitoid wasp Eretmocerus hayati.</title>
        <authorList>
            <person name="Zhong Y."/>
            <person name="Liu S."/>
            <person name="Liu Y."/>
        </authorList>
    </citation>
    <scope>NUCLEOTIDE SEQUENCE</scope>
    <source>
        <strain evidence="1">ZJU_SS_LIU_2023</strain>
    </source>
</reference>
<comment type="caution">
    <text evidence="1">The sequence shown here is derived from an EMBL/GenBank/DDBJ whole genome shotgun (WGS) entry which is preliminary data.</text>
</comment>
<proteinExistence type="predicted"/>
<evidence type="ECO:0000313" key="2">
    <source>
        <dbReference type="Proteomes" id="UP001239111"/>
    </source>
</evidence>
<organism evidence="1 2">
    <name type="scientific">Eretmocerus hayati</name>
    <dbReference type="NCBI Taxonomy" id="131215"/>
    <lineage>
        <taxon>Eukaryota</taxon>
        <taxon>Metazoa</taxon>
        <taxon>Ecdysozoa</taxon>
        <taxon>Arthropoda</taxon>
        <taxon>Hexapoda</taxon>
        <taxon>Insecta</taxon>
        <taxon>Pterygota</taxon>
        <taxon>Neoptera</taxon>
        <taxon>Endopterygota</taxon>
        <taxon>Hymenoptera</taxon>
        <taxon>Apocrita</taxon>
        <taxon>Proctotrupomorpha</taxon>
        <taxon>Chalcidoidea</taxon>
        <taxon>Aphelinidae</taxon>
        <taxon>Aphelininae</taxon>
        <taxon>Eretmocerus</taxon>
    </lineage>
</organism>
<sequence>MSRMNSIPVSVVERIFSNWTALKMAIDHGMGTSQQAREFCGYVVELISMNEKLNHSDVAAELADYMDEHFDTQLEDESEKYVAEEILRFRSLLDLNDSNQFESDINRLPATQSWIQTVRVSRHSDASASNGDKEENDRKNPSSSEMEVDGEGFTMVTKKKK</sequence>
<keyword evidence="2" id="KW-1185">Reference proteome</keyword>
<accession>A0ACC2P3I8</accession>
<protein>
    <submittedName>
        <fullName evidence="1">Uncharacterized protein</fullName>
    </submittedName>
</protein>